<dbReference type="EMBL" id="MU004242">
    <property type="protein sequence ID" value="KAF2664701.1"/>
    <property type="molecule type" value="Genomic_DNA"/>
</dbReference>
<gene>
    <name evidence="2" type="ORF">BT63DRAFT_460193</name>
</gene>
<dbReference type="OrthoDB" id="3767534at2759"/>
<evidence type="ECO:0000313" key="2">
    <source>
        <dbReference type="EMBL" id="KAF2664701.1"/>
    </source>
</evidence>
<dbReference type="AlphaFoldDB" id="A0A6A6TZF6"/>
<accession>A0A6A6TZF6</accession>
<keyword evidence="3" id="KW-1185">Reference proteome</keyword>
<reference evidence="2" key="1">
    <citation type="journal article" date="2020" name="Stud. Mycol.">
        <title>101 Dothideomycetes genomes: a test case for predicting lifestyles and emergence of pathogens.</title>
        <authorList>
            <person name="Haridas S."/>
            <person name="Albert R."/>
            <person name="Binder M."/>
            <person name="Bloem J."/>
            <person name="Labutti K."/>
            <person name="Salamov A."/>
            <person name="Andreopoulos B."/>
            <person name="Baker S."/>
            <person name="Barry K."/>
            <person name="Bills G."/>
            <person name="Bluhm B."/>
            <person name="Cannon C."/>
            <person name="Castanera R."/>
            <person name="Culley D."/>
            <person name="Daum C."/>
            <person name="Ezra D."/>
            <person name="Gonzalez J."/>
            <person name="Henrissat B."/>
            <person name="Kuo A."/>
            <person name="Liang C."/>
            <person name="Lipzen A."/>
            <person name="Lutzoni F."/>
            <person name="Magnuson J."/>
            <person name="Mondo S."/>
            <person name="Nolan M."/>
            <person name="Ohm R."/>
            <person name="Pangilinan J."/>
            <person name="Park H.-J."/>
            <person name="Ramirez L."/>
            <person name="Alfaro M."/>
            <person name="Sun H."/>
            <person name="Tritt A."/>
            <person name="Yoshinaga Y."/>
            <person name="Zwiers L.-H."/>
            <person name="Turgeon B."/>
            <person name="Goodwin S."/>
            <person name="Spatafora J."/>
            <person name="Crous P."/>
            <person name="Grigoriev I."/>
        </authorList>
    </citation>
    <scope>NUCLEOTIDE SEQUENCE</scope>
    <source>
        <strain evidence="2">CBS 115976</strain>
    </source>
</reference>
<evidence type="ECO:0000313" key="3">
    <source>
        <dbReference type="Proteomes" id="UP000799302"/>
    </source>
</evidence>
<protein>
    <recommendedName>
        <fullName evidence="4">Extracellular membrane protein CFEM domain-containing protein</fullName>
    </recommendedName>
</protein>
<sequence length="103" mass="10653">MKYLALISLAFGLVAADSRPECVAKANAFAACPKKCIDDAAPSAKCSAGTKDLDCLCKNLNAIQAAAVPCVNKCTPTPDIGALLNQAKAVCTCQTAPKKHKMI</sequence>
<evidence type="ECO:0000256" key="1">
    <source>
        <dbReference type="SAM" id="SignalP"/>
    </source>
</evidence>
<evidence type="ECO:0008006" key="4">
    <source>
        <dbReference type="Google" id="ProtNLM"/>
    </source>
</evidence>
<feature type="chain" id="PRO_5025681948" description="Extracellular membrane protein CFEM domain-containing protein" evidence="1">
    <location>
        <begin position="17"/>
        <end position="103"/>
    </location>
</feature>
<proteinExistence type="predicted"/>
<organism evidence="2 3">
    <name type="scientific">Microthyrium microscopicum</name>
    <dbReference type="NCBI Taxonomy" id="703497"/>
    <lineage>
        <taxon>Eukaryota</taxon>
        <taxon>Fungi</taxon>
        <taxon>Dikarya</taxon>
        <taxon>Ascomycota</taxon>
        <taxon>Pezizomycotina</taxon>
        <taxon>Dothideomycetes</taxon>
        <taxon>Dothideomycetes incertae sedis</taxon>
        <taxon>Microthyriales</taxon>
        <taxon>Microthyriaceae</taxon>
        <taxon>Microthyrium</taxon>
    </lineage>
</organism>
<name>A0A6A6TZF6_9PEZI</name>
<feature type="signal peptide" evidence="1">
    <location>
        <begin position="1"/>
        <end position="16"/>
    </location>
</feature>
<keyword evidence="1" id="KW-0732">Signal</keyword>
<dbReference type="Proteomes" id="UP000799302">
    <property type="component" value="Unassembled WGS sequence"/>
</dbReference>